<feature type="transmembrane region" description="Helical" evidence="1">
    <location>
        <begin position="82"/>
        <end position="102"/>
    </location>
</feature>
<protein>
    <submittedName>
        <fullName evidence="2">Uncharacterized protein</fullName>
    </submittedName>
</protein>
<name>A0A318IZI2_9NEIS</name>
<feature type="transmembrane region" description="Helical" evidence="1">
    <location>
        <begin position="55"/>
        <end position="75"/>
    </location>
</feature>
<sequence>MKKWTAFSVKFIASILLLLFLLSMMNDLLFPYDQVSEQYRIYLWEIQGHSKIFFYLLTITNIALTLIALIPLWLPITSFKKILLALPLLILFTLQLACTWCINDCWDGL</sequence>
<proteinExistence type="predicted"/>
<keyword evidence="1" id="KW-0472">Membrane</keyword>
<dbReference type="Proteomes" id="UP000248395">
    <property type="component" value="Unassembled WGS sequence"/>
</dbReference>
<keyword evidence="1" id="KW-0812">Transmembrane</keyword>
<evidence type="ECO:0000313" key="2">
    <source>
        <dbReference type="EMBL" id="PXX39880.1"/>
    </source>
</evidence>
<comment type="caution">
    <text evidence="2">The sequence shown here is derived from an EMBL/GenBank/DDBJ whole genome shotgun (WGS) entry which is preliminary data.</text>
</comment>
<reference evidence="2 3" key="1">
    <citation type="submission" date="2018-05" db="EMBL/GenBank/DDBJ databases">
        <title>Genomic Encyclopedia of Type Strains, Phase IV (KMG-IV): sequencing the most valuable type-strain genomes for metagenomic binning, comparative biology and taxonomic classification.</title>
        <authorList>
            <person name="Goeker M."/>
        </authorList>
    </citation>
    <scope>NUCLEOTIDE SEQUENCE [LARGE SCALE GENOMIC DNA]</scope>
    <source>
        <strain evidence="2 3">DSM 25134</strain>
    </source>
</reference>
<accession>A0A318IZI2</accession>
<keyword evidence="1" id="KW-1133">Transmembrane helix</keyword>
<evidence type="ECO:0000256" key="1">
    <source>
        <dbReference type="SAM" id="Phobius"/>
    </source>
</evidence>
<dbReference type="AlphaFoldDB" id="A0A318IZI2"/>
<organism evidence="2 3">
    <name type="scientific">Aquitalea magnusonii</name>
    <dbReference type="NCBI Taxonomy" id="332411"/>
    <lineage>
        <taxon>Bacteria</taxon>
        <taxon>Pseudomonadati</taxon>
        <taxon>Pseudomonadota</taxon>
        <taxon>Betaproteobacteria</taxon>
        <taxon>Neisseriales</taxon>
        <taxon>Chromobacteriaceae</taxon>
        <taxon>Aquitalea</taxon>
    </lineage>
</organism>
<evidence type="ECO:0000313" key="3">
    <source>
        <dbReference type="Proteomes" id="UP000248395"/>
    </source>
</evidence>
<dbReference type="EMBL" id="QJKC01000029">
    <property type="protein sequence ID" value="PXX39880.1"/>
    <property type="molecule type" value="Genomic_DNA"/>
</dbReference>
<keyword evidence="3" id="KW-1185">Reference proteome</keyword>
<dbReference type="RefSeq" id="WP_110313824.1">
    <property type="nucleotide sequence ID" value="NZ_LNQU01000136.1"/>
</dbReference>
<gene>
    <name evidence="2" type="ORF">DFR38_12928</name>
</gene>